<comment type="caution">
    <text evidence="6">The sequence shown here is derived from an EMBL/GenBank/DDBJ whole genome shotgun (WGS) entry which is preliminary data.</text>
</comment>
<evidence type="ECO:0000259" key="5">
    <source>
        <dbReference type="Pfam" id="PF00535"/>
    </source>
</evidence>
<proteinExistence type="inferred from homology"/>
<evidence type="ECO:0000313" key="6">
    <source>
        <dbReference type="EMBL" id="MDX8050869.1"/>
    </source>
</evidence>
<evidence type="ECO:0000313" key="7">
    <source>
        <dbReference type="Proteomes" id="UP001271792"/>
    </source>
</evidence>
<keyword evidence="3 6" id="KW-0328">Glycosyltransferase</keyword>
<dbReference type="InterPro" id="IPR001173">
    <property type="entry name" value="Glyco_trans_2-like"/>
</dbReference>
<dbReference type="GO" id="GO:0016757">
    <property type="term" value="F:glycosyltransferase activity"/>
    <property type="evidence" value="ECO:0007669"/>
    <property type="project" value="UniProtKB-KW"/>
</dbReference>
<evidence type="ECO:0000256" key="1">
    <source>
        <dbReference type="ARBA" id="ARBA00004776"/>
    </source>
</evidence>
<sequence>MTGYTVVIPTVGRESLDVVVNAIRYGDGPPPDEIIVVYDRFGRGPAAARNSGWRRATSEWVVFLDDDVLPPPDWKRRLVDDLEALEDDVAASQARIEVPLPPDRRPTDWERNTSGLADAKWITADMAYRRSALLETGGFDERFPRAYREDADLALRVIDLGYRVVFGDRITTHPVRRNGFFTSVKQQRGNADDALMRKVHGPRWREKIGGHRGRLREHVLTTGLAVTSVLCELTGHRRAAAVAGLGWAAMTARFAAQRIAPGPRTAPEVVRMIVTSAAIPPAACLHRVRGEFQVRVTQNETQTAAQDMSGGRPCIESVSLVPGTSA</sequence>
<keyword evidence="4 6" id="KW-0808">Transferase</keyword>
<protein>
    <submittedName>
        <fullName evidence="6">Glycosyltransferase</fullName>
        <ecNumber evidence="6">2.4.-.-</ecNumber>
    </submittedName>
</protein>
<accession>A0ABU4TRF0</accession>
<dbReference type="Pfam" id="PF00535">
    <property type="entry name" value="Glycos_transf_2"/>
    <property type="match status" value="1"/>
</dbReference>
<dbReference type="InterPro" id="IPR029044">
    <property type="entry name" value="Nucleotide-diphossugar_trans"/>
</dbReference>
<dbReference type="PANTHER" id="PTHR43179:SF12">
    <property type="entry name" value="GALACTOFURANOSYLTRANSFERASE GLFT2"/>
    <property type="match status" value="1"/>
</dbReference>
<keyword evidence="7" id="KW-1185">Reference proteome</keyword>
<comment type="similarity">
    <text evidence="2">Belongs to the glycosyltransferase 2 family.</text>
</comment>
<reference evidence="6 7" key="2">
    <citation type="submission" date="2023-11" db="EMBL/GenBank/DDBJ databases">
        <authorList>
            <person name="Lara A.C."/>
            <person name="Chronakova A."/>
        </authorList>
    </citation>
    <scope>NUCLEOTIDE SEQUENCE [LARGE SCALE GENOMIC DNA]</scope>
    <source>
        <strain evidence="6 7">BCCO 10_0798</strain>
    </source>
</reference>
<gene>
    <name evidence="6" type="ORF">SK571_15885</name>
</gene>
<dbReference type="EMBL" id="JAXAVV010000006">
    <property type="protein sequence ID" value="MDX8050869.1"/>
    <property type="molecule type" value="Genomic_DNA"/>
</dbReference>
<dbReference type="EC" id="2.4.-.-" evidence="6"/>
<dbReference type="RefSeq" id="WP_319984834.1">
    <property type="nucleotide sequence ID" value="NZ_JAXAVV010000006.1"/>
</dbReference>
<dbReference type="SUPFAM" id="SSF53448">
    <property type="entry name" value="Nucleotide-diphospho-sugar transferases"/>
    <property type="match status" value="1"/>
</dbReference>
<dbReference type="Proteomes" id="UP001271792">
    <property type="component" value="Unassembled WGS sequence"/>
</dbReference>
<dbReference type="PANTHER" id="PTHR43179">
    <property type="entry name" value="RHAMNOSYLTRANSFERASE WBBL"/>
    <property type="match status" value="1"/>
</dbReference>
<comment type="pathway">
    <text evidence="1">Cell wall biogenesis; cell wall polysaccharide biosynthesis.</text>
</comment>
<evidence type="ECO:0000256" key="2">
    <source>
        <dbReference type="ARBA" id="ARBA00006739"/>
    </source>
</evidence>
<feature type="domain" description="Glycosyltransferase 2-like" evidence="5">
    <location>
        <begin position="31"/>
        <end position="107"/>
    </location>
</feature>
<dbReference type="Gene3D" id="3.90.550.10">
    <property type="entry name" value="Spore Coat Polysaccharide Biosynthesis Protein SpsA, Chain A"/>
    <property type="match status" value="1"/>
</dbReference>
<name>A0ABU4TRF0_9PSEU</name>
<evidence type="ECO:0000256" key="3">
    <source>
        <dbReference type="ARBA" id="ARBA00022676"/>
    </source>
</evidence>
<organism evidence="6 7">
    <name type="scientific">Lentzea kristufekii</name>
    <dbReference type="NCBI Taxonomy" id="3095430"/>
    <lineage>
        <taxon>Bacteria</taxon>
        <taxon>Bacillati</taxon>
        <taxon>Actinomycetota</taxon>
        <taxon>Actinomycetes</taxon>
        <taxon>Pseudonocardiales</taxon>
        <taxon>Pseudonocardiaceae</taxon>
        <taxon>Lentzea</taxon>
    </lineage>
</organism>
<reference evidence="6 7" key="1">
    <citation type="submission" date="2023-11" db="EMBL/GenBank/DDBJ databases">
        <title>Lentzea sokolovensis, sp. nov., Lentzea kristufkii, sp. nov., and Lentzea miocenensis, sp. nov., rare actinobacteria from Sokolov Coal Basin, Miocene lacustrine sediment, Czech Republic.</title>
        <authorList>
            <person name="Lara A."/>
            <person name="Kotroba L."/>
            <person name="Nouioui I."/>
            <person name="Neumann-Schaal M."/>
            <person name="Mast Y."/>
            <person name="Chronakova A."/>
        </authorList>
    </citation>
    <scope>NUCLEOTIDE SEQUENCE [LARGE SCALE GENOMIC DNA]</scope>
    <source>
        <strain evidence="6 7">BCCO 10_0798</strain>
    </source>
</reference>
<evidence type="ECO:0000256" key="4">
    <source>
        <dbReference type="ARBA" id="ARBA00022679"/>
    </source>
</evidence>